<gene>
    <name evidence="1" type="ORF">PHABIO_401</name>
</gene>
<sequence>MGLANMAVDYTVSVNSAGNTYYGHPDHSGVVTNELVLSEQAANVLMNRMVAGYWDPISEGIVINWEINRTTGQHHPVRIIEASVVDQANVIEYIPTNPSNADLAFIIAKDVKGTVSFVSNMFADKPFVTDFSKADLMWFNEPGLDSIIKRGFVHKASEAFMEMYSHNYNIQLMWVRIKE</sequence>
<proteinExistence type="predicted"/>
<dbReference type="EMBL" id="MF042360">
    <property type="protein sequence ID" value="ARV77032.1"/>
    <property type="molecule type" value="Genomic_DNA"/>
</dbReference>
<dbReference type="Proteomes" id="UP000225448">
    <property type="component" value="Segment"/>
</dbReference>
<evidence type="ECO:0000313" key="2">
    <source>
        <dbReference type="Proteomes" id="UP000225448"/>
    </source>
</evidence>
<accession>A0A1Y0SU57</accession>
<organism evidence="1 2">
    <name type="scientific">Pseudomonas phage Phabio</name>
    <dbReference type="NCBI Taxonomy" id="2006668"/>
    <lineage>
        <taxon>Viruses</taxon>
        <taxon>Duplodnaviria</taxon>
        <taxon>Heunggongvirae</taxon>
        <taxon>Uroviricota</taxon>
        <taxon>Caudoviricetes</taxon>
        <taxon>Chimalliviridae</taxon>
        <taxon>Phabiovirus</taxon>
        <taxon>Phabiovirus phabio</taxon>
    </lineage>
</organism>
<reference evidence="1 2" key="1">
    <citation type="submission" date="2017-05" db="EMBL/GenBank/DDBJ databases">
        <authorList>
            <person name="Song R."/>
            <person name="Chenine A.L."/>
            <person name="Ruprecht R.M."/>
        </authorList>
    </citation>
    <scope>NUCLEOTIDE SEQUENCE [LARGE SCALE GENOMIC DNA]</scope>
</reference>
<name>A0A1Y0SU57_9CAUD</name>
<keyword evidence="2" id="KW-1185">Reference proteome</keyword>
<evidence type="ECO:0000313" key="1">
    <source>
        <dbReference type="EMBL" id="ARV77032.1"/>
    </source>
</evidence>
<protein>
    <submittedName>
        <fullName evidence="1">Uncharacterized protein</fullName>
    </submittedName>
</protein>